<proteinExistence type="predicted"/>
<dbReference type="AlphaFoldDB" id="A0A0M3HI18"/>
<dbReference type="InterPro" id="IPR039494">
    <property type="entry name" value="F8A"/>
</dbReference>
<reference evidence="2" key="1">
    <citation type="submission" date="2017-02" db="UniProtKB">
        <authorList>
            <consortium name="WormBaseParasite"/>
        </authorList>
    </citation>
    <scope>IDENTIFICATION</scope>
</reference>
<dbReference type="Proteomes" id="UP000036681">
    <property type="component" value="Unplaced"/>
</dbReference>
<dbReference type="PANTHER" id="PTHR16797:SF4">
    <property type="entry name" value="40-KDA HUNTINGTIN-ASSOCIATED PROTEIN"/>
    <property type="match status" value="1"/>
</dbReference>
<dbReference type="GO" id="GO:0005769">
    <property type="term" value="C:early endosome"/>
    <property type="evidence" value="ECO:0007669"/>
    <property type="project" value="TreeGrafter"/>
</dbReference>
<dbReference type="WBParaSite" id="ALUE_0000116301-mRNA-1">
    <property type="protein sequence ID" value="ALUE_0000116301-mRNA-1"/>
    <property type="gene ID" value="ALUE_0000116301"/>
</dbReference>
<evidence type="ECO:0000313" key="2">
    <source>
        <dbReference type="WBParaSite" id="ALUE_0000116301-mRNA-1"/>
    </source>
</evidence>
<keyword evidence="1" id="KW-1185">Reference proteome</keyword>
<dbReference type="PANTHER" id="PTHR16797">
    <property type="entry name" value="FACTOR VIII-ASSOCIATED GENE 1"/>
    <property type="match status" value="1"/>
</dbReference>
<dbReference type="GO" id="GO:0099518">
    <property type="term" value="P:vesicle cytoskeletal trafficking"/>
    <property type="evidence" value="ECO:0007669"/>
    <property type="project" value="TreeGrafter"/>
</dbReference>
<name>A0A0M3HI18_ASCLU</name>
<accession>A0A0M3HI18</accession>
<sequence length="143" mass="16994">MSETYHDPWQDYKAILESLKKKFLKKPNYAQALVEFSNLALRFEDEECEHYAAMCNYQMSKIYEGLGDWSLQYSRLLKAARLFRDAEIKTHDMCSLVINGVFLKFDDVWKETFVRLLFRMVVLRKYPGKEQCPGLRGEYLLVE</sequence>
<organism evidence="1 2">
    <name type="scientific">Ascaris lumbricoides</name>
    <name type="common">Giant roundworm</name>
    <dbReference type="NCBI Taxonomy" id="6252"/>
    <lineage>
        <taxon>Eukaryota</taxon>
        <taxon>Metazoa</taxon>
        <taxon>Ecdysozoa</taxon>
        <taxon>Nematoda</taxon>
        <taxon>Chromadorea</taxon>
        <taxon>Rhabditida</taxon>
        <taxon>Spirurina</taxon>
        <taxon>Ascaridomorpha</taxon>
        <taxon>Ascaridoidea</taxon>
        <taxon>Ascarididae</taxon>
        <taxon>Ascaris</taxon>
    </lineage>
</organism>
<protein>
    <submittedName>
        <fullName evidence="2">Alpha-SNAP</fullName>
    </submittedName>
</protein>
<evidence type="ECO:0000313" key="1">
    <source>
        <dbReference type="Proteomes" id="UP000036681"/>
    </source>
</evidence>